<dbReference type="InterPro" id="IPR050951">
    <property type="entry name" value="Retrovirus_Pol_polyprotein"/>
</dbReference>
<keyword evidence="8" id="KW-0548">Nucleotidyltransferase</keyword>
<name>A0ABM3L1Y1_CUCME</name>
<evidence type="ECO:0000256" key="10">
    <source>
        <dbReference type="ARBA" id="ARBA00023172"/>
    </source>
</evidence>
<evidence type="ECO:0000256" key="4">
    <source>
        <dbReference type="ARBA" id="ARBA00022801"/>
    </source>
</evidence>
<dbReference type="Gene3D" id="3.30.70.270">
    <property type="match status" value="1"/>
</dbReference>
<keyword evidence="6" id="KW-0229">DNA integration</keyword>
<evidence type="ECO:0000259" key="14">
    <source>
        <dbReference type="Pfam" id="PF24626"/>
    </source>
</evidence>
<keyword evidence="7" id="KW-0695">RNA-directed DNA polymerase</keyword>
<evidence type="ECO:0000259" key="12">
    <source>
        <dbReference type="Pfam" id="PF17919"/>
    </source>
</evidence>
<evidence type="ECO:0000256" key="2">
    <source>
        <dbReference type="ARBA" id="ARBA00022723"/>
    </source>
</evidence>
<evidence type="ECO:0000256" key="9">
    <source>
        <dbReference type="ARBA" id="ARBA00023125"/>
    </source>
</evidence>
<dbReference type="Gene3D" id="3.10.20.370">
    <property type="match status" value="1"/>
</dbReference>
<keyword evidence="8" id="KW-0239">DNA-directed DNA polymerase</keyword>
<dbReference type="InterPro" id="IPR041577">
    <property type="entry name" value="RT_RNaseH_2"/>
</dbReference>
<evidence type="ECO:0000256" key="11">
    <source>
        <dbReference type="ARBA" id="ARBA00023268"/>
    </source>
</evidence>
<dbReference type="SUPFAM" id="SSF56672">
    <property type="entry name" value="DNA/RNA polymerases"/>
    <property type="match status" value="1"/>
</dbReference>
<dbReference type="SUPFAM" id="SSF53098">
    <property type="entry name" value="Ribonuclease H-like"/>
    <property type="match status" value="1"/>
</dbReference>
<dbReference type="InterPro" id="IPR056924">
    <property type="entry name" value="SH3_Tf2-1"/>
</dbReference>
<accession>A0ABM3L1Y1</accession>
<dbReference type="InterPro" id="IPR036397">
    <property type="entry name" value="RNaseH_sf"/>
</dbReference>
<evidence type="ECO:0000256" key="7">
    <source>
        <dbReference type="ARBA" id="ARBA00022918"/>
    </source>
</evidence>
<reference evidence="16" key="1">
    <citation type="submission" date="2025-08" db="UniProtKB">
        <authorList>
            <consortium name="RefSeq"/>
        </authorList>
    </citation>
    <scope>IDENTIFICATION</scope>
    <source>
        <tissue evidence="16">Stem</tissue>
    </source>
</reference>
<evidence type="ECO:0000259" key="13">
    <source>
        <dbReference type="Pfam" id="PF17921"/>
    </source>
</evidence>
<sequence>MRDFDVILVMDWLSANYTSIDYSHNEIVFNPHSAISFKFKGVKTVVLLKVISAMKASKLLNRVVREYPDIFPSELSGLSPPRKIDFAIELEPDTAPISRALNRMALTELKELKVQLQELLEIEHEEHLHQVLGTLRANKLYAKFSKCDFWLKKVSFLDHVVSSEGVSMDPTKIEVVTSWPRPSTIGEELEQKLVTALVLIVPDGSGSFVIYNDASKKGLGCVLMQQEKVVAYASRQLKSHKQNYPTLDLELVAVVFALKIWRQYLYGEKRRWLELVKDYDCEILYHPGSANVIANALSRNVSHSATLITEQTPLLRDFEKAEIHHLAEAGQGEEFSIASDDGLMFERCLCIPTDIAVKIELLTEAHSSPVSMHPGSTKMYQDLKCVYWWRNMKREVADFVRKSTYTASKWGQLYMMKIVKLHGVSIPIISDRDARFTSKFWKALQLALGMRLDFNIVFHLQTDGKTERLNQILENMLRAYVAPMKGVLRFEKKGKLSSSFVGPFEILERVGPIAYRLALPPSFSAVHDVFHFSMLRKYVVDPTHVVDFEPSKIYEYLSYKEQPVEILAREIMMLRKREIALVKVLRQNHGVEEAT</sequence>
<dbReference type="Gene3D" id="3.30.420.10">
    <property type="entry name" value="Ribonuclease H-like superfamily/Ribonuclease H"/>
    <property type="match status" value="1"/>
</dbReference>
<dbReference type="PANTHER" id="PTHR37984">
    <property type="entry name" value="PROTEIN CBG26694"/>
    <property type="match status" value="1"/>
</dbReference>
<dbReference type="Pfam" id="PF17919">
    <property type="entry name" value="RT_RNaseH_2"/>
    <property type="match status" value="1"/>
</dbReference>
<keyword evidence="9" id="KW-0238">DNA-binding</keyword>
<evidence type="ECO:0000256" key="5">
    <source>
        <dbReference type="ARBA" id="ARBA00022842"/>
    </source>
</evidence>
<proteinExistence type="predicted"/>
<dbReference type="RefSeq" id="XP_050944038.1">
    <property type="nucleotide sequence ID" value="XM_051088081.1"/>
</dbReference>
<keyword evidence="4" id="KW-0378">Hydrolase</keyword>
<evidence type="ECO:0000256" key="3">
    <source>
        <dbReference type="ARBA" id="ARBA00022750"/>
    </source>
</evidence>
<dbReference type="CDD" id="cd09274">
    <property type="entry name" value="RNase_HI_RT_Ty3"/>
    <property type="match status" value="1"/>
</dbReference>
<evidence type="ECO:0000256" key="1">
    <source>
        <dbReference type="ARBA" id="ARBA00022670"/>
    </source>
</evidence>
<keyword evidence="8" id="KW-0808">Transferase</keyword>
<keyword evidence="5" id="KW-0460">Magnesium</keyword>
<organism evidence="15 16">
    <name type="scientific">Cucumis melo</name>
    <name type="common">Muskmelon</name>
    <dbReference type="NCBI Taxonomy" id="3656"/>
    <lineage>
        <taxon>Eukaryota</taxon>
        <taxon>Viridiplantae</taxon>
        <taxon>Streptophyta</taxon>
        <taxon>Embryophyta</taxon>
        <taxon>Tracheophyta</taxon>
        <taxon>Spermatophyta</taxon>
        <taxon>Magnoliopsida</taxon>
        <taxon>eudicotyledons</taxon>
        <taxon>Gunneridae</taxon>
        <taxon>Pentapetalae</taxon>
        <taxon>rosids</taxon>
        <taxon>fabids</taxon>
        <taxon>Cucurbitales</taxon>
        <taxon>Cucurbitaceae</taxon>
        <taxon>Benincaseae</taxon>
        <taxon>Cucumis</taxon>
    </lineage>
</organism>
<dbReference type="InterPro" id="IPR043502">
    <property type="entry name" value="DNA/RNA_pol_sf"/>
</dbReference>
<protein>
    <submittedName>
        <fullName evidence="16">Uncharacterized protein LOC127150377</fullName>
    </submittedName>
</protein>
<evidence type="ECO:0000256" key="6">
    <source>
        <dbReference type="ARBA" id="ARBA00022908"/>
    </source>
</evidence>
<keyword evidence="2" id="KW-0479">Metal-binding</keyword>
<dbReference type="Pfam" id="PF08284">
    <property type="entry name" value="RVP_2"/>
    <property type="match status" value="1"/>
</dbReference>
<evidence type="ECO:0000313" key="16">
    <source>
        <dbReference type="RefSeq" id="XP_050944038.1"/>
    </source>
</evidence>
<keyword evidence="10" id="KW-0233">DNA recombination</keyword>
<dbReference type="GeneID" id="127150377"/>
<keyword evidence="1" id="KW-0645">Protease</keyword>
<evidence type="ECO:0000313" key="15">
    <source>
        <dbReference type="Proteomes" id="UP001652600"/>
    </source>
</evidence>
<feature type="domain" description="Tf2-1-like SH3-like" evidence="14">
    <location>
        <begin position="487"/>
        <end position="539"/>
    </location>
</feature>
<keyword evidence="3" id="KW-0064">Aspartyl protease</keyword>
<keyword evidence="15" id="KW-1185">Reference proteome</keyword>
<dbReference type="PANTHER" id="PTHR37984:SF5">
    <property type="entry name" value="PROTEIN NYNRIN-LIKE"/>
    <property type="match status" value="1"/>
</dbReference>
<dbReference type="InterPro" id="IPR043128">
    <property type="entry name" value="Rev_trsase/Diguanyl_cyclase"/>
</dbReference>
<feature type="domain" description="Reverse transcriptase/retrotransposon-derived protein RNase H-like" evidence="12">
    <location>
        <begin position="187"/>
        <end position="269"/>
    </location>
</feature>
<dbReference type="InterPro" id="IPR041588">
    <property type="entry name" value="Integrase_H2C2"/>
</dbReference>
<dbReference type="Pfam" id="PF17921">
    <property type="entry name" value="Integrase_H2C2"/>
    <property type="match status" value="1"/>
</dbReference>
<gene>
    <name evidence="16" type="primary">LOC127150377</name>
</gene>
<evidence type="ECO:0000256" key="8">
    <source>
        <dbReference type="ARBA" id="ARBA00022932"/>
    </source>
</evidence>
<dbReference type="InterPro" id="IPR012337">
    <property type="entry name" value="RNaseH-like_sf"/>
</dbReference>
<feature type="domain" description="Integrase zinc-binding" evidence="13">
    <location>
        <begin position="360"/>
        <end position="402"/>
    </location>
</feature>
<dbReference type="Pfam" id="PF24626">
    <property type="entry name" value="SH3_Tf2-1"/>
    <property type="match status" value="1"/>
</dbReference>
<dbReference type="Proteomes" id="UP001652600">
    <property type="component" value="Chromosome 7"/>
</dbReference>
<keyword evidence="11" id="KW-0511">Multifunctional enzyme</keyword>